<dbReference type="InterPro" id="IPR038444">
    <property type="entry name" value="DUF465_sf"/>
</dbReference>
<accession>A0A919AR09</accession>
<evidence type="ECO:0000313" key="2">
    <source>
        <dbReference type="EMBL" id="GHF20254.1"/>
    </source>
</evidence>
<reference evidence="2" key="2">
    <citation type="submission" date="2020-09" db="EMBL/GenBank/DDBJ databases">
        <authorList>
            <person name="Sun Q."/>
            <person name="Kim S."/>
        </authorList>
    </citation>
    <scope>NUCLEOTIDE SEQUENCE</scope>
    <source>
        <strain evidence="2">KCTC 42590</strain>
    </source>
</reference>
<keyword evidence="3" id="KW-1185">Reference proteome</keyword>
<reference evidence="2" key="1">
    <citation type="journal article" date="2014" name="Int. J. Syst. Evol. Microbiol.">
        <title>Complete genome sequence of Corynebacterium casei LMG S-19264T (=DSM 44701T), isolated from a smear-ripened cheese.</title>
        <authorList>
            <consortium name="US DOE Joint Genome Institute (JGI-PGF)"/>
            <person name="Walter F."/>
            <person name="Albersmeier A."/>
            <person name="Kalinowski J."/>
            <person name="Ruckert C."/>
        </authorList>
    </citation>
    <scope>NUCLEOTIDE SEQUENCE</scope>
    <source>
        <strain evidence="2">KCTC 42590</strain>
    </source>
</reference>
<dbReference type="Proteomes" id="UP000630923">
    <property type="component" value="Unassembled WGS sequence"/>
</dbReference>
<name>A0A919AR09_9PROT</name>
<gene>
    <name evidence="2" type="ORF">GCM10017044_13830</name>
</gene>
<organism evidence="2 3">
    <name type="scientific">Kordiimonas sediminis</name>
    <dbReference type="NCBI Taxonomy" id="1735581"/>
    <lineage>
        <taxon>Bacteria</taxon>
        <taxon>Pseudomonadati</taxon>
        <taxon>Pseudomonadota</taxon>
        <taxon>Alphaproteobacteria</taxon>
        <taxon>Kordiimonadales</taxon>
        <taxon>Kordiimonadaceae</taxon>
        <taxon>Kordiimonas</taxon>
    </lineage>
</organism>
<evidence type="ECO:0000313" key="3">
    <source>
        <dbReference type="Proteomes" id="UP000630923"/>
    </source>
</evidence>
<feature type="region of interest" description="Disordered" evidence="1">
    <location>
        <begin position="1"/>
        <end position="29"/>
    </location>
</feature>
<evidence type="ECO:0000256" key="1">
    <source>
        <dbReference type="SAM" id="MobiDB-lite"/>
    </source>
</evidence>
<proteinExistence type="predicted"/>
<dbReference type="Gene3D" id="6.10.280.50">
    <property type="match status" value="1"/>
</dbReference>
<dbReference type="EMBL" id="BNCI01000001">
    <property type="protein sequence ID" value="GHF20254.1"/>
    <property type="molecule type" value="Genomic_DNA"/>
</dbReference>
<sequence>MSIETHVESLANKHAEIEETISREEHRPVPDTMKLSQLKKKKLRIKEEMASLMTRH</sequence>
<dbReference type="InterPro" id="IPR007420">
    <property type="entry name" value="DUF465"/>
</dbReference>
<protein>
    <recommendedName>
        <fullName evidence="4">DUF465 domain-containing protein</fullName>
    </recommendedName>
</protein>
<comment type="caution">
    <text evidence="2">The sequence shown here is derived from an EMBL/GenBank/DDBJ whole genome shotgun (WGS) entry which is preliminary data.</text>
</comment>
<evidence type="ECO:0008006" key="4">
    <source>
        <dbReference type="Google" id="ProtNLM"/>
    </source>
</evidence>
<dbReference type="Pfam" id="PF04325">
    <property type="entry name" value="DUF465"/>
    <property type="match status" value="1"/>
</dbReference>
<dbReference type="AlphaFoldDB" id="A0A919AR09"/>